<dbReference type="InterPro" id="IPR036188">
    <property type="entry name" value="FAD/NAD-bd_sf"/>
</dbReference>
<dbReference type="Gene3D" id="3.30.70.1990">
    <property type="match status" value="1"/>
</dbReference>
<dbReference type="PANTHER" id="PTHR42923:SF17">
    <property type="entry name" value="AMINE OXIDASE DOMAIN-CONTAINING PROTEIN"/>
    <property type="match status" value="1"/>
</dbReference>
<comment type="caution">
    <text evidence="2">The sequence shown here is derived from an EMBL/GenBank/DDBJ whole genome shotgun (WGS) entry which is preliminary data.</text>
</comment>
<dbReference type="InterPro" id="IPR002937">
    <property type="entry name" value="Amino_oxidase"/>
</dbReference>
<dbReference type="RefSeq" id="WP_059055000.1">
    <property type="nucleotide sequence ID" value="NZ_LOJF01000010.1"/>
</dbReference>
<name>A0A100YUS7_TRASO</name>
<evidence type="ECO:0000313" key="3">
    <source>
        <dbReference type="Proteomes" id="UP000054078"/>
    </source>
</evidence>
<dbReference type="EMBL" id="LOJF01000010">
    <property type="protein sequence ID" value="KUH58069.1"/>
    <property type="molecule type" value="Genomic_DNA"/>
</dbReference>
<dbReference type="GO" id="GO:0016491">
    <property type="term" value="F:oxidoreductase activity"/>
    <property type="evidence" value="ECO:0007669"/>
    <property type="project" value="InterPro"/>
</dbReference>
<dbReference type="Pfam" id="PF01593">
    <property type="entry name" value="Amino_oxidase"/>
    <property type="match status" value="1"/>
</dbReference>
<dbReference type="PRINTS" id="PR00419">
    <property type="entry name" value="ADXRDTASE"/>
</dbReference>
<evidence type="ECO:0000259" key="1">
    <source>
        <dbReference type="Pfam" id="PF01593"/>
    </source>
</evidence>
<proteinExistence type="predicted"/>
<dbReference type="STRING" id="1299998.AUL39_07570"/>
<sequence>MDKNSSICIVGGGPAGLSLAMYLEKNGYNNYRIFERADHVGGKAFSPLMKVKNANGDWEDRTIEMGAVMGCDTYFAVHECEEFGGTTHEDGPKMGRKFMNTDGTPLKSKKIDLLKKVMKMNKLSRLLDKKYKGYDVNGHRGVAQGRYEGPCPSPELKLAHIEGENPNLKDLSMPFSEFLKKNGCEDAELVWKGPFTSFGYGYFDEIPAAYVLKYLDAFTVRQFLSTGKLWTWKNGTQSIWQGVNDHLKHPAELNSTITAIRRTPEKVYVTVNGGEEQAFDKLVICTPLELFLEYGDANQAEHELFSKIVHKEYFTMAVRTEEEKAPEISYYYFDNMTPETRGHLMVFYHRWPDAGPQPLVTFTLRNHEGMEDVPFDEARDTTLADMAKSGLPVTKTERIDDWYYFPHVSSKDYADGWYDKVEAMQGENNTFYAGEVMAFGDMEETAEYSRDLVRRFFS</sequence>
<feature type="domain" description="Amine oxidase" evidence="1">
    <location>
        <begin position="15"/>
        <end position="435"/>
    </location>
</feature>
<dbReference type="PANTHER" id="PTHR42923">
    <property type="entry name" value="PROTOPORPHYRINOGEN OXIDASE"/>
    <property type="match status" value="1"/>
</dbReference>
<dbReference type="Gene3D" id="1.10.405.20">
    <property type="match status" value="1"/>
</dbReference>
<reference evidence="2 3" key="1">
    <citation type="submission" date="2015-12" db="EMBL/GenBank/DDBJ databases">
        <title>Draft Genome Sequence of Olsenella scatoligenes SK9K4T; a Producer of 3-Methylindole- (skatole) and 4-Methylphenol- (p-cresol) Isolated from Pig Feces.</title>
        <authorList>
            <person name="Li X."/>
            <person name="Borg B."/>
            <person name="Canibe N."/>
        </authorList>
    </citation>
    <scope>NUCLEOTIDE SEQUENCE [LARGE SCALE GENOMIC DNA]</scope>
    <source>
        <strain evidence="2 3">SK9K4</strain>
    </source>
</reference>
<dbReference type="OrthoDB" id="4496419at2"/>
<dbReference type="Proteomes" id="UP000054078">
    <property type="component" value="Unassembled WGS sequence"/>
</dbReference>
<accession>A0A100YUS7</accession>
<protein>
    <recommendedName>
        <fullName evidence="1">Amine oxidase domain-containing protein</fullName>
    </recommendedName>
</protein>
<keyword evidence="3" id="KW-1185">Reference proteome</keyword>
<dbReference type="SUPFAM" id="SSF51905">
    <property type="entry name" value="FAD/NAD(P)-binding domain"/>
    <property type="match status" value="1"/>
</dbReference>
<dbReference type="AlphaFoldDB" id="A0A100YUS7"/>
<dbReference type="InterPro" id="IPR050464">
    <property type="entry name" value="Zeta_carotene_desat/Oxidored"/>
</dbReference>
<dbReference type="Gene3D" id="3.50.50.60">
    <property type="entry name" value="FAD/NAD(P)-binding domain"/>
    <property type="match status" value="1"/>
</dbReference>
<evidence type="ECO:0000313" key="2">
    <source>
        <dbReference type="EMBL" id="KUH58069.1"/>
    </source>
</evidence>
<organism evidence="2 3">
    <name type="scientific">Tractidigestivibacter scatoligenes</name>
    <name type="common">Olsenella scatoligenes</name>
    <dbReference type="NCBI Taxonomy" id="1299998"/>
    <lineage>
        <taxon>Bacteria</taxon>
        <taxon>Bacillati</taxon>
        <taxon>Actinomycetota</taxon>
        <taxon>Coriobacteriia</taxon>
        <taxon>Coriobacteriales</taxon>
        <taxon>Atopobiaceae</taxon>
        <taxon>Tractidigestivibacter</taxon>
    </lineage>
</organism>
<gene>
    <name evidence="2" type="ORF">AUL39_07570</name>
</gene>